<feature type="compositionally biased region" description="Polar residues" evidence="5">
    <location>
        <begin position="169"/>
        <end position="178"/>
    </location>
</feature>
<dbReference type="OrthoDB" id="407442at2759"/>
<reference evidence="7 8" key="1">
    <citation type="journal article" date="2018" name="Sci. Rep.">
        <title>Genomic signatures of local adaptation to the degree of environmental predictability in rotifers.</title>
        <authorList>
            <person name="Franch-Gras L."/>
            <person name="Hahn C."/>
            <person name="Garcia-Roger E.M."/>
            <person name="Carmona M.J."/>
            <person name="Serra M."/>
            <person name="Gomez A."/>
        </authorList>
    </citation>
    <scope>NUCLEOTIDE SEQUENCE [LARGE SCALE GENOMIC DNA]</scope>
    <source>
        <strain evidence="7">HYR1</strain>
    </source>
</reference>
<dbReference type="Proteomes" id="UP000276133">
    <property type="component" value="Unassembled WGS sequence"/>
</dbReference>
<accession>A0A3M7S439</accession>
<dbReference type="AlphaFoldDB" id="A0A3M7S439"/>
<dbReference type="PANTHER" id="PTHR13798:SF11">
    <property type="entry name" value="RNA-BINDING PROTEIN 7-RELATED"/>
    <property type="match status" value="1"/>
</dbReference>
<name>A0A3M7S439_BRAPC</name>
<dbReference type="Gene3D" id="3.30.70.330">
    <property type="match status" value="1"/>
</dbReference>
<comment type="subcellular location">
    <subcellularLocation>
        <location evidence="1">Nucleus</location>
        <location evidence="1">Nucleoplasm</location>
    </subcellularLocation>
</comment>
<dbReference type="Pfam" id="PF00076">
    <property type="entry name" value="RRM_1"/>
    <property type="match status" value="1"/>
</dbReference>
<feature type="domain" description="RRM" evidence="6">
    <location>
        <begin position="35"/>
        <end position="110"/>
    </location>
</feature>
<dbReference type="GO" id="GO:0000381">
    <property type="term" value="P:regulation of alternative mRNA splicing, via spliceosome"/>
    <property type="evidence" value="ECO:0007669"/>
    <property type="project" value="TreeGrafter"/>
</dbReference>
<proteinExistence type="predicted"/>
<dbReference type="PROSITE" id="PS50102">
    <property type="entry name" value="RRM"/>
    <property type="match status" value="1"/>
</dbReference>
<evidence type="ECO:0000313" key="8">
    <source>
        <dbReference type="Proteomes" id="UP000276133"/>
    </source>
</evidence>
<dbReference type="InterPro" id="IPR012677">
    <property type="entry name" value="Nucleotide-bd_a/b_plait_sf"/>
</dbReference>
<feature type="compositionally biased region" description="Low complexity" evidence="5">
    <location>
        <begin position="202"/>
        <end position="214"/>
    </location>
</feature>
<keyword evidence="2 4" id="KW-0694">RNA-binding</keyword>
<evidence type="ECO:0000256" key="2">
    <source>
        <dbReference type="ARBA" id="ARBA00022884"/>
    </source>
</evidence>
<dbReference type="InterPro" id="IPR035979">
    <property type="entry name" value="RBD_domain_sf"/>
</dbReference>
<gene>
    <name evidence="7" type="ORF">BpHYR1_041094</name>
</gene>
<dbReference type="GO" id="GO:0003727">
    <property type="term" value="F:single-stranded RNA binding"/>
    <property type="evidence" value="ECO:0007669"/>
    <property type="project" value="TreeGrafter"/>
</dbReference>
<evidence type="ECO:0000256" key="4">
    <source>
        <dbReference type="PROSITE-ProRule" id="PRU00176"/>
    </source>
</evidence>
<feature type="region of interest" description="Disordered" evidence="5">
    <location>
        <begin position="110"/>
        <end position="146"/>
    </location>
</feature>
<feature type="compositionally biased region" description="Polar residues" evidence="5">
    <location>
        <begin position="122"/>
        <end position="132"/>
    </location>
</feature>
<keyword evidence="3" id="KW-0539">Nucleus</keyword>
<dbReference type="SUPFAM" id="SSF54928">
    <property type="entry name" value="RNA-binding domain, RBD"/>
    <property type="match status" value="1"/>
</dbReference>
<dbReference type="GO" id="GO:0005654">
    <property type="term" value="C:nucleoplasm"/>
    <property type="evidence" value="ECO:0007669"/>
    <property type="project" value="UniProtKB-SubCell"/>
</dbReference>
<evidence type="ECO:0000256" key="1">
    <source>
        <dbReference type="ARBA" id="ARBA00004642"/>
    </source>
</evidence>
<feature type="compositionally biased region" description="Polar residues" evidence="5">
    <location>
        <begin position="1"/>
        <end position="12"/>
    </location>
</feature>
<keyword evidence="8" id="KW-1185">Reference proteome</keyword>
<sequence length="250" mass="28988">MTATSEDSTNPDGTHIGPKTNSQSKEQFIQSQKDRTLFCINIDQNCSEDILYELFLQVGPIDNIVRKADRNGNIIALITYKHIESCDYAIRLFNGIKLFNQSLKVQQSQPGGQITAKAGGPNTPTNPSYQNRYSRKSMESIQPGSEAQAQSLMGLMFMQQHPQNFQQFSAPQSYNRSHSIGESDAEYRTSRRSERHQEHYNHQQQQHGGRFQRNLSHHQRDHSHQERDFREHRRSFKRSRSKSPLSKRRR</sequence>
<evidence type="ECO:0000256" key="3">
    <source>
        <dbReference type="ARBA" id="ARBA00023242"/>
    </source>
</evidence>
<feature type="compositionally biased region" description="Basic residues" evidence="5">
    <location>
        <begin position="232"/>
        <end position="250"/>
    </location>
</feature>
<dbReference type="SMART" id="SM00360">
    <property type="entry name" value="RRM"/>
    <property type="match status" value="1"/>
</dbReference>
<evidence type="ECO:0000256" key="5">
    <source>
        <dbReference type="SAM" id="MobiDB-lite"/>
    </source>
</evidence>
<comment type="caution">
    <text evidence="7">The sequence shown here is derived from an EMBL/GenBank/DDBJ whole genome shotgun (WGS) entry which is preliminary data.</text>
</comment>
<dbReference type="STRING" id="10195.A0A3M7S439"/>
<dbReference type="InterPro" id="IPR052285">
    <property type="entry name" value="NEXT_complex_subunit"/>
</dbReference>
<protein>
    <submittedName>
        <fullName evidence="7">RNA-binding 7</fullName>
    </submittedName>
</protein>
<evidence type="ECO:0000313" key="7">
    <source>
        <dbReference type="EMBL" id="RNA30385.1"/>
    </source>
</evidence>
<dbReference type="PANTHER" id="PTHR13798">
    <property type="entry name" value="RNA BINDING MOTIF RBM PROTEIN -RELATED"/>
    <property type="match status" value="1"/>
</dbReference>
<feature type="region of interest" description="Disordered" evidence="5">
    <location>
        <begin position="1"/>
        <end position="27"/>
    </location>
</feature>
<feature type="compositionally biased region" description="Basic and acidic residues" evidence="5">
    <location>
        <begin position="179"/>
        <end position="201"/>
    </location>
</feature>
<feature type="region of interest" description="Disordered" evidence="5">
    <location>
        <begin position="169"/>
        <end position="250"/>
    </location>
</feature>
<evidence type="ECO:0000259" key="6">
    <source>
        <dbReference type="PROSITE" id="PS50102"/>
    </source>
</evidence>
<organism evidence="7 8">
    <name type="scientific">Brachionus plicatilis</name>
    <name type="common">Marine rotifer</name>
    <name type="synonym">Brachionus muelleri</name>
    <dbReference type="NCBI Taxonomy" id="10195"/>
    <lineage>
        <taxon>Eukaryota</taxon>
        <taxon>Metazoa</taxon>
        <taxon>Spiralia</taxon>
        <taxon>Gnathifera</taxon>
        <taxon>Rotifera</taxon>
        <taxon>Eurotatoria</taxon>
        <taxon>Monogononta</taxon>
        <taxon>Pseudotrocha</taxon>
        <taxon>Ploima</taxon>
        <taxon>Brachionidae</taxon>
        <taxon>Brachionus</taxon>
    </lineage>
</organism>
<feature type="compositionally biased region" description="Basic and acidic residues" evidence="5">
    <location>
        <begin position="222"/>
        <end position="231"/>
    </location>
</feature>
<dbReference type="EMBL" id="REGN01002089">
    <property type="protein sequence ID" value="RNA30385.1"/>
    <property type="molecule type" value="Genomic_DNA"/>
</dbReference>
<dbReference type="InterPro" id="IPR000504">
    <property type="entry name" value="RRM_dom"/>
</dbReference>